<sequence length="107" mass="12134">MNDQRRAPAYLDEIRALMHEVLAAGDPSIPAAAILAALHDHLETEEFATSLYLLWGFLGESESESEWEQGRAADAAREWLALDHSDRASVRGYYDHWLFDVCGYQRP</sequence>
<evidence type="ECO:0000313" key="2">
    <source>
        <dbReference type="Proteomes" id="UP000598996"/>
    </source>
</evidence>
<organism evidence="1 2">
    <name type="scientific">Paractinoplanes lichenicola</name>
    <dbReference type="NCBI Taxonomy" id="2802976"/>
    <lineage>
        <taxon>Bacteria</taxon>
        <taxon>Bacillati</taxon>
        <taxon>Actinomycetota</taxon>
        <taxon>Actinomycetes</taxon>
        <taxon>Micromonosporales</taxon>
        <taxon>Micromonosporaceae</taxon>
        <taxon>Paractinoplanes</taxon>
    </lineage>
</organism>
<gene>
    <name evidence="1" type="ORF">JKJ07_18065</name>
</gene>
<proteinExistence type="predicted"/>
<accession>A0ABS1VNZ7</accession>
<keyword evidence="2" id="KW-1185">Reference proteome</keyword>
<dbReference type="RefSeq" id="WP_202992760.1">
    <property type="nucleotide sequence ID" value="NZ_JAENHO010000005.1"/>
</dbReference>
<dbReference type="EMBL" id="JAENHO010000005">
    <property type="protein sequence ID" value="MBL7256206.1"/>
    <property type="molecule type" value="Genomic_DNA"/>
</dbReference>
<protein>
    <submittedName>
        <fullName evidence="1">Uncharacterized protein</fullName>
    </submittedName>
</protein>
<reference evidence="1 2" key="1">
    <citation type="submission" date="2021-01" db="EMBL/GenBank/DDBJ databases">
        <title>Actinoplanes sp. nov. LDG1-01 isolated from lichen.</title>
        <authorList>
            <person name="Saeng-In P."/>
            <person name="Phongsopitanun W."/>
            <person name="Kanchanasin P."/>
            <person name="Yuki M."/>
            <person name="Kudo T."/>
            <person name="Ohkuma M."/>
            <person name="Tanasupawat S."/>
        </authorList>
    </citation>
    <scope>NUCLEOTIDE SEQUENCE [LARGE SCALE GENOMIC DNA]</scope>
    <source>
        <strain evidence="1 2">LDG1-01</strain>
    </source>
</reference>
<evidence type="ECO:0000313" key="1">
    <source>
        <dbReference type="EMBL" id="MBL7256206.1"/>
    </source>
</evidence>
<comment type="caution">
    <text evidence="1">The sequence shown here is derived from an EMBL/GenBank/DDBJ whole genome shotgun (WGS) entry which is preliminary data.</text>
</comment>
<name>A0ABS1VNZ7_9ACTN</name>
<dbReference type="Proteomes" id="UP000598996">
    <property type="component" value="Unassembled WGS sequence"/>
</dbReference>